<evidence type="ECO:0000313" key="3">
    <source>
        <dbReference type="Proteomes" id="UP000015354"/>
    </source>
</evidence>
<name>S9UKK6_9TRYP</name>
<accession>S9UKK6</accession>
<dbReference type="AlphaFoldDB" id="S9UKK6"/>
<feature type="compositionally biased region" description="Basic and acidic residues" evidence="1">
    <location>
        <begin position="50"/>
        <end position="59"/>
    </location>
</feature>
<dbReference type="EMBL" id="ATMH01012460">
    <property type="protein sequence ID" value="EPY15176.1"/>
    <property type="molecule type" value="Genomic_DNA"/>
</dbReference>
<feature type="region of interest" description="Disordered" evidence="1">
    <location>
        <begin position="45"/>
        <end position="76"/>
    </location>
</feature>
<comment type="caution">
    <text evidence="2">The sequence shown here is derived from an EMBL/GenBank/DDBJ whole genome shotgun (WGS) entry which is preliminary data.</text>
</comment>
<keyword evidence="3" id="KW-1185">Reference proteome</keyword>
<proteinExistence type="predicted"/>
<evidence type="ECO:0000256" key="1">
    <source>
        <dbReference type="SAM" id="MobiDB-lite"/>
    </source>
</evidence>
<sequence>MSGGDLLFTRPTVGYVAADDSPALRWAGRPTVNVFFMGGPRTALGYGGDSDERSPRRSDSATNVFGPPAARCRRRW</sequence>
<protein>
    <submittedName>
        <fullName evidence="2">Uncharacterized protein</fullName>
    </submittedName>
</protein>
<dbReference type="Proteomes" id="UP000015354">
    <property type="component" value="Unassembled WGS sequence"/>
</dbReference>
<evidence type="ECO:0000313" key="2">
    <source>
        <dbReference type="EMBL" id="EPY15176.1"/>
    </source>
</evidence>
<reference evidence="2 3" key="1">
    <citation type="journal article" date="2013" name="PLoS ONE">
        <title>Predicting the Proteins of Angomonas deanei, Strigomonas culicis and Their Respective Endosymbionts Reveals New Aspects of the Trypanosomatidae Family.</title>
        <authorList>
            <person name="Motta M.C."/>
            <person name="Martins A.C."/>
            <person name="de Souza S.S."/>
            <person name="Catta-Preta C.M."/>
            <person name="Silva R."/>
            <person name="Klein C.C."/>
            <person name="de Almeida L.G."/>
            <person name="de Lima Cunha O."/>
            <person name="Ciapina L.P."/>
            <person name="Brocchi M."/>
            <person name="Colabardini A.C."/>
            <person name="de Araujo Lima B."/>
            <person name="Machado C.R."/>
            <person name="de Almeida Soares C.M."/>
            <person name="Probst C.M."/>
            <person name="de Menezes C.B."/>
            <person name="Thompson C.E."/>
            <person name="Bartholomeu D.C."/>
            <person name="Gradia D.F."/>
            <person name="Pavoni D.P."/>
            <person name="Grisard E.C."/>
            <person name="Fantinatti-Garboggini F."/>
            <person name="Marchini F.K."/>
            <person name="Rodrigues-Luiz G.F."/>
            <person name="Wagner G."/>
            <person name="Goldman G.H."/>
            <person name="Fietto J.L."/>
            <person name="Elias M.C."/>
            <person name="Goldman M.H."/>
            <person name="Sagot M.F."/>
            <person name="Pereira M."/>
            <person name="Stoco P.H."/>
            <person name="de Mendonca-Neto R.P."/>
            <person name="Teixeira S.M."/>
            <person name="Maciel T.E."/>
            <person name="de Oliveira Mendes T.A."/>
            <person name="Urmenyi T.P."/>
            <person name="de Souza W."/>
            <person name="Schenkman S."/>
            <person name="de Vasconcelos A.T."/>
        </authorList>
    </citation>
    <scope>NUCLEOTIDE SEQUENCE [LARGE SCALE GENOMIC DNA]</scope>
</reference>
<gene>
    <name evidence="2" type="ORF">STCU_12284</name>
</gene>
<organism evidence="2 3">
    <name type="scientific">Strigomonas culicis</name>
    <dbReference type="NCBI Taxonomy" id="28005"/>
    <lineage>
        <taxon>Eukaryota</taxon>
        <taxon>Discoba</taxon>
        <taxon>Euglenozoa</taxon>
        <taxon>Kinetoplastea</taxon>
        <taxon>Metakinetoplastina</taxon>
        <taxon>Trypanosomatida</taxon>
        <taxon>Trypanosomatidae</taxon>
        <taxon>Strigomonadinae</taxon>
        <taxon>Strigomonas</taxon>
    </lineage>
</organism>